<dbReference type="PaxDb" id="55529-EKX32811"/>
<dbReference type="HOGENOM" id="CLU_2113623_0_0_1"/>
<feature type="coiled-coil region" evidence="1">
    <location>
        <begin position="75"/>
        <end position="109"/>
    </location>
</feature>
<reference evidence="5" key="2">
    <citation type="submission" date="2012-11" db="EMBL/GenBank/DDBJ databases">
        <authorList>
            <person name="Kuo A."/>
            <person name="Curtis B.A."/>
            <person name="Tanifuji G."/>
            <person name="Burki F."/>
            <person name="Gruber A."/>
            <person name="Irimia M."/>
            <person name="Maruyama S."/>
            <person name="Arias M.C."/>
            <person name="Ball S.G."/>
            <person name="Gile G.H."/>
            <person name="Hirakawa Y."/>
            <person name="Hopkins J.F."/>
            <person name="Rensing S.A."/>
            <person name="Schmutz J."/>
            <person name="Symeonidi A."/>
            <person name="Elias M."/>
            <person name="Eveleigh R.J."/>
            <person name="Herman E.K."/>
            <person name="Klute M.J."/>
            <person name="Nakayama T."/>
            <person name="Obornik M."/>
            <person name="Reyes-Prieto A."/>
            <person name="Armbrust E.V."/>
            <person name="Aves S.J."/>
            <person name="Beiko R.G."/>
            <person name="Coutinho P."/>
            <person name="Dacks J.B."/>
            <person name="Durnford D.G."/>
            <person name="Fast N.M."/>
            <person name="Green B.R."/>
            <person name="Grisdale C."/>
            <person name="Hempe F."/>
            <person name="Henrissat B."/>
            <person name="Hoppner M.P."/>
            <person name="Ishida K.-I."/>
            <person name="Kim E."/>
            <person name="Koreny L."/>
            <person name="Kroth P.G."/>
            <person name="Liu Y."/>
            <person name="Malik S.-B."/>
            <person name="Maier U.G."/>
            <person name="McRose D."/>
            <person name="Mock T."/>
            <person name="Neilson J.A."/>
            <person name="Onodera N.T."/>
            <person name="Poole A.M."/>
            <person name="Pritham E.J."/>
            <person name="Richards T.A."/>
            <person name="Rocap G."/>
            <person name="Roy S.W."/>
            <person name="Sarai C."/>
            <person name="Schaack S."/>
            <person name="Shirato S."/>
            <person name="Slamovits C.H."/>
            <person name="Spencer D.F."/>
            <person name="Suzuki S."/>
            <person name="Worden A.Z."/>
            <person name="Zauner S."/>
            <person name="Barry K."/>
            <person name="Bell C."/>
            <person name="Bharti A.K."/>
            <person name="Crow J.A."/>
            <person name="Grimwood J."/>
            <person name="Kramer R."/>
            <person name="Lindquist E."/>
            <person name="Lucas S."/>
            <person name="Salamov A."/>
            <person name="McFadden G.I."/>
            <person name="Lane C.E."/>
            <person name="Keeling P.J."/>
            <person name="Gray M.W."/>
            <person name="Grigoriev I.V."/>
            <person name="Archibald J.M."/>
        </authorList>
    </citation>
    <scope>NUCLEOTIDE SEQUENCE</scope>
    <source>
        <strain evidence="5">CCMP2712</strain>
    </source>
</reference>
<organism evidence="3">
    <name type="scientific">Guillardia theta (strain CCMP2712)</name>
    <name type="common">Cryptophyte</name>
    <dbReference type="NCBI Taxonomy" id="905079"/>
    <lineage>
        <taxon>Eukaryota</taxon>
        <taxon>Cryptophyceae</taxon>
        <taxon>Pyrenomonadales</taxon>
        <taxon>Geminigeraceae</taxon>
        <taxon>Guillardia</taxon>
    </lineage>
</organism>
<evidence type="ECO:0000313" key="5">
    <source>
        <dbReference type="Proteomes" id="UP000011087"/>
    </source>
</evidence>
<reference evidence="4" key="3">
    <citation type="submission" date="2016-03" db="UniProtKB">
        <authorList>
            <consortium name="EnsemblProtists"/>
        </authorList>
    </citation>
    <scope>IDENTIFICATION</scope>
</reference>
<dbReference type="GeneID" id="17289544"/>
<dbReference type="RefSeq" id="XP_005819791.1">
    <property type="nucleotide sequence ID" value="XM_005819734.1"/>
</dbReference>
<keyword evidence="5" id="KW-1185">Reference proteome</keyword>
<evidence type="ECO:0008006" key="6">
    <source>
        <dbReference type="Google" id="ProtNLM"/>
    </source>
</evidence>
<proteinExistence type="predicted"/>
<protein>
    <recommendedName>
        <fullName evidence="6">Endoplasmic reticulum transmembrane protein</fullName>
    </recommendedName>
</protein>
<evidence type="ECO:0000313" key="3">
    <source>
        <dbReference type="EMBL" id="EKX32811.1"/>
    </source>
</evidence>
<sequence>MLESLLIVSLAALAGQLAEKMVSLWANERMLLDKQNEVLKNALRARGGEGGAGIDKKQATDESASQWWAERKVSAHEALKMLEEATSRHSQAQEKLLSTEKELSDVQDALWKVGA</sequence>
<keyword evidence="1" id="KW-0175">Coiled coil</keyword>
<reference evidence="3 5" key="1">
    <citation type="journal article" date="2012" name="Nature">
        <title>Algal genomes reveal evolutionary mosaicism and the fate of nucleomorphs.</title>
        <authorList>
            <consortium name="DOE Joint Genome Institute"/>
            <person name="Curtis B.A."/>
            <person name="Tanifuji G."/>
            <person name="Burki F."/>
            <person name="Gruber A."/>
            <person name="Irimia M."/>
            <person name="Maruyama S."/>
            <person name="Arias M.C."/>
            <person name="Ball S.G."/>
            <person name="Gile G.H."/>
            <person name="Hirakawa Y."/>
            <person name="Hopkins J.F."/>
            <person name="Kuo A."/>
            <person name="Rensing S.A."/>
            <person name="Schmutz J."/>
            <person name="Symeonidi A."/>
            <person name="Elias M."/>
            <person name="Eveleigh R.J."/>
            <person name="Herman E.K."/>
            <person name="Klute M.J."/>
            <person name="Nakayama T."/>
            <person name="Obornik M."/>
            <person name="Reyes-Prieto A."/>
            <person name="Armbrust E.V."/>
            <person name="Aves S.J."/>
            <person name="Beiko R.G."/>
            <person name="Coutinho P."/>
            <person name="Dacks J.B."/>
            <person name="Durnford D.G."/>
            <person name="Fast N.M."/>
            <person name="Green B.R."/>
            <person name="Grisdale C.J."/>
            <person name="Hempel F."/>
            <person name="Henrissat B."/>
            <person name="Hoppner M.P."/>
            <person name="Ishida K."/>
            <person name="Kim E."/>
            <person name="Koreny L."/>
            <person name="Kroth P.G."/>
            <person name="Liu Y."/>
            <person name="Malik S.B."/>
            <person name="Maier U.G."/>
            <person name="McRose D."/>
            <person name="Mock T."/>
            <person name="Neilson J.A."/>
            <person name="Onodera N.T."/>
            <person name="Poole A.M."/>
            <person name="Pritham E.J."/>
            <person name="Richards T.A."/>
            <person name="Rocap G."/>
            <person name="Roy S.W."/>
            <person name="Sarai C."/>
            <person name="Schaack S."/>
            <person name="Shirato S."/>
            <person name="Slamovits C.H."/>
            <person name="Spencer D.F."/>
            <person name="Suzuki S."/>
            <person name="Worden A.Z."/>
            <person name="Zauner S."/>
            <person name="Barry K."/>
            <person name="Bell C."/>
            <person name="Bharti A.K."/>
            <person name="Crow J.A."/>
            <person name="Grimwood J."/>
            <person name="Kramer R."/>
            <person name="Lindquist E."/>
            <person name="Lucas S."/>
            <person name="Salamov A."/>
            <person name="McFadden G.I."/>
            <person name="Lane C.E."/>
            <person name="Keeling P.J."/>
            <person name="Gray M.W."/>
            <person name="Grigoriev I.V."/>
            <person name="Archibald J.M."/>
        </authorList>
    </citation>
    <scope>NUCLEOTIDE SEQUENCE</scope>
    <source>
        <strain evidence="3 5">CCMP2712</strain>
    </source>
</reference>
<feature type="chain" id="PRO_5008769754" description="Endoplasmic reticulum transmembrane protein" evidence="2">
    <location>
        <begin position="19"/>
        <end position="115"/>
    </location>
</feature>
<dbReference type="KEGG" id="gtt:GUITHDRAFT_121007"/>
<evidence type="ECO:0000313" key="4">
    <source>
        <dbReference type="EnsemblProtists" id="EKX32811"/>
    </source>
</evidence>
<dbReference type="EnsemblProtists" id="EKX32811">
    <property type="protein sequence ID" value="EKX32811"/>
    <property type="gene ID" value="GUITHDRAFT_121007"/>
</dbReference>
<evidence type="ECO:0000256" key="2">
    <source>
        <dbReference type="SAM" id="SignalP"/>
    </source>
</evidence>
<feature type="signal peptide" evidence="2">
    <location>
        <begin position="1"/>
        <end position="18"/>
    </location>
</feature>
<keyword evidence="2" id="KW-0732">Signal</keyword>
<evidence type="ECO:0000256" key="1">
    <source>
        <dbReference type="SAM" id="Coils"/>
    </source>
</evidence>
<dbReference type="Proteomes" id="UP000011087">
    <property type="component" value="Unassembled WGS sequence"/>
</dbReference>
<name>L1I997_GUITC</name>
<accession>L1I997</accession>
<gene>
    <name evidence="3" type="ORF">GUITHDRAFT_121007</name>
</gene>
<dbReference type="EMBL" id="JH993170">
    <property type="protein sequence ID" value="EKX32811.1"/>
    <property type="molecule type" value="Genomic_DNA"/>
</dbReference>
<dbReference type="AlphaFoldDB" id="L1I997"/>